<organism evidence="2 3">
    <name type="scientific">Rozella allomycis (strain CSF55)</name>
    <dbReference type="NCBI Taxonomy" id="988480"/>
    <lineage>
        <taxon>Eukaryota</taxon>
        <taxon>Fungi</taxon>
        <taxon>Fungi incertae sedis</taxon>
        <taxon>Cryptomycota</taxon>
        <taxon>Cryptomycota incertae sedis</taxon>
        <taxon>Rozella</taxon>
    </lineage>
</organism>
<evidence type="ECO:0000256" key="1">
    <source>
        <dbReference type="SAM" id="Phobius"/>
    </source>
</evidence>
<evidence type="ECO:0000313" key="2">
    <source>
        <dbReference type="EMBL" id="RKP15568.1"/>
    </source>
</evidence>
<dbReference type="Proteomes" id="UP000281549">
    <property type="component" value="Unassembled WGS sequence"/>
</dbReference>
<keyword evidence="1" id="KW-1133">Transmembrane helix</keyword>
<feature type="transmembrane region" description="Helical" evidence="1">
    <location>
        <begin position="55"/>
        <end position="78"/>
    </location>
</feature>
<dbReference type="EMBL" id="ML008757">
    <property type="protein sequence ID" value="RKP15568.1"/>
    <property type="molecule type" value="Genomic_DNA"/>
</dbReference>
<keyword evidence="1" id="KW-0812">Transmembrane</keyword>
<dbReference type="AlphaFoldDB" id="A0A4P9Y8Z7"/>
<protein>
    <submittedName>
        <fullName evidence="2">Uncharacterized protein</fullName>
    </submittedName>
</protein>
<gene>
    <name evidence="2" type="ORF">ROZALSC1DRAFT_26335</name>
</gene>
<sequence>KIVLQARKKSLSAGAQSALKPQLIFRCVVIVVVNSLAGIPWIIDHAIATYSPGNSAFSSFPGLPILISPIGVFIFLIFGSSNDVCPHVPFLSSHLNRLYIYIDTMAQKYSHSSNVSKTLETQSKSLKLIGNLDTSKTGIQ</sequence>
<evidence type="ECO:0000313" key="3">
    <source>
        <dbReference type="Proteomes" id="UP000281549"/>
    </source>
</evidence>
<reference evidence="3" key="1">
    <citation type="journal article" date="2018" name="Nat. Microbiol.">
        <title>Leveraging single-cell genomics to expand the fungal tree of life.</title>
        <authorList>
            <person name="Ahrendt S.R."/>
            <person name="Quandt C.A."/>
            <person name="Ciobanu D."/>
            <person name="Clum A."/>
            <person name="Salamov A."/>
            <person name="Andreopoulos B."/>
            <person name="Cheng J.F."/>
            <person name="Woyke T."/>
            <person name="Pelin A."/>
            <person name="Henrissat B."/>
            <person name="Reynolds N.K."/>
            <person name="Benny G.L."/>
            <person name="Smith M.E."/>
            <person name="James T.Y."/>
            <person name="Grigoriev I.V."/>
        </authorList>
    </citation>
    <scope>NUCLEOTIDE SEQUENCE [LARGE SCALE GENOMIC DNA]</scope>
    <source>
        <strain evidence="3">CSF55</strain>
    </source>
</reference>
<accession>A0A4P9Y8Z7</accession>
<proteinExistence type="predicted"/>
<feature type="non-terminal residue" evidence="2">
    <location>
        <position position="1"/>
    </location>
</feature>
<keyword evidence="1" id="KW-0472">Membrane</keyword>
<name>A0A4P9Y8Z7_ROZAC</name>
<feature type="transmembrane region" description="Helical" evidence="1">
    <location>
        <begin position="23"/>
        <end position="43"/>
    </location>
</feature>